<name>A0A7C2BG54_9PSED</name>
<reference evidence="1" key="1">
    <citation type="journal article" date="2020" name="mSystems">
        <title>Genome- and Community-Level Interaction Insights into Carbon Utilization and Element Cycling Functions of Hydrothermarchaeota in Hydrothermal Sediment.</title>
        <authorList>
            <person name="Zhou Z."/>
            <person name="Liu Y."/>
            <person name="Xu W."/>
            <person name="Pan J."/>
            <person name="Luo Z.H."/>
            <person name="Li M."/>
        </authorList>
    </citation>
    <scope>NUCLEOTIDE SEQUENCE [LARGE SCALE GENOMIC DNA]</scope>
    <source>
        <strain evidence="1">SpSt-200</strain>
    </source>
</reference>
<dbReference type="EMBL" id="DSIN01000032">
    <property type="protein sequence ID" value="HEF27937.1"/>
    <property type="molecule type" value="Genomic_DNA"/>
</dbReference>
<protein>
    <submittedName>
        <fullName evidence="1">Uncharacterized protein</fullName>
    </submittedName>
</protein>
<dbReference type="AlphaFoldDB" id="A0A7C2BG54"/>
<evidence type="ECO:0000313" key="1">
    <source>
        <dbReference type="EMBL" id="HEF27937.1"/>
    </source>
</evidence>
<sequence length="104" mass="11553">MTFVELCLKGEAREEEVDQFVEAWHEGREGADLALHEYLGMRWEEYQLWSTTPSVLPFILAAHKFGTSLADQLPQDKFALAAQARSLSEAANVGARLSSVGKIS</sequence>
<proteinExistence type="predicted"/>
<gene>
    <name evidence="1" type="ORF">ENP23_19480</name>
</gene>
<comment type="caution">
    <text evidence="1">The sequence shown here is derived from an EMBL/GenBank/DDBJ whole genome shotgun (WGS) entry which is preliminary data.</text>
</comment>
<accession>A0A7C2BG54</accession>
<organism evidence="1">
    <name type="scientific">Pseudomonas graminis</name>
    <dbReference type="NCBI Taxonomy" id="158627"/>
    <lineage>
        <taxon>Bacteria</taxon>
        <taxon>Pseudomonadati</taxon>
        <taxon>Pseudomonadota</taxon>
        <taxon>Gammaproteobacteria</taxon>
        <taxon>Pseudomonadales</taxon>
        <taxon>Pseudomonadaceae</taxon>
        <taxon>Pseudomonas</taxon>
    </lineage>
</organism>